<comment type="caution">
    <text evidence="2">The sequence shown here is derived from an EMBL/GenBank/DDBJ whole genome shotgun (WGS) entry which is preliminary data.</text>
</comment>
<evidence type="ECO:0000256" key="1">
    <source>
        <dbReference type="SAM" id="MobiDB-lite"/>
    </source>
</evidence>
<keyword evidence="3" id="KW-1185">Reference proteome</keyword>
<gene>
    <name evidence="2" type="ORF">TIFTF001_042944</name>
</gene>
<name>A0AA87YXH2_FICCA</name>
<reference evidence="2" key="1">
    <citation type="submission" date="2023-07" db="EMBL/GenBank/DDBJ databases">
        <title>draft genome sequence of fig (Ficus carica).</title>
        <authorList>
            <person name="Takahashi T."/>
            <person name="Nishimura K."/>
        </authorList>
    </citation>
    <scope>NUCLEOTIDE SEQUENCE</scope>
</reference>
<dbReference type="AlphaFoldDB" id="A0AA87YXH2"/>
<accession>A0AA87YXH2</accession>
<dbReference type="EMBL" id="BTGU01002555">
    <property type="protein sequence ID" value="GMN19920.1"/>
    <property type="molecule type" value="Genomic_DNA"/>
</dbReference>
<sequence>MAQPNTVEVVEECMVAPPPDQPGSATSPPKSLPLP</sequence>
<feature type="region of interest" description="Disordered" evidence="1">
    <location>
        <begin position="14"/>
        <end position="35"/>
    </location>
</feature>
<evidence type="ECO:0000313" key="3">
    <source>
        <dbReference type="Proteomes" id="UP001187192"/>
    </source>
</evidence>
<dbReference type="Proteomes" id="UP001187192">
    <property type="component" value="Unassembled WGS sequence"/>
</dbReference>
<proteinExistence type="predicted"/>
<evidence type="ECO:0000313" key="2">
    <source>
        <dbReference type="EMBL" id="GMN19920.1"/>
    </source>
</evidence>
<protein>
    <submittedName>
        <fullName evidence="2">Uncharacterized protein</fullName>
    </submittedName>
</protein>
<organism evidence="2 3">
    <name type="scientific">Ficus carica</name>
    <name type="common">Common fig</name>
    <dbReference type="NCBI Taxonomy" id="3494"/>
    <lineage>
        <taxon>Eukaryota</taxon>
        <taxon>Viridiplantae</taxon>
        <taxon>Streptophyta</taxon>
        <taxon>Embryophyta</taxon>
        <taxon>Tracheophyta</taxon>
        <taxon>Spermatophyta</taxon>
        <taxon>Magnoliopsida</taxon>
        <taxon>eudicotyledons</taxon>
        <taxon>Gunneridae</taxon>
        <taxon>Pentapetalae</taxon>
        <taxon>rosids</taxon>
        <taxon>fabids</taxon>
        <taxon>Rosales</taxon>
        <taxon>Moraceae</taxon>
        <taxon>Ficeae</taxon>
        <taxon>Ficus</taxon>
    </lineage>
</organism>